<keyword evidence="2" id="KW-1185">Reference proteome</keyword>
<dbReference type="OrthoDB" id="5537330at2759"/>
<dbReference type="EMBL" id="KN834815">
    <property type="protein sequence ID" value="KIK54547.1"/>
    <property type="molecule type" value="Genomic_DNA"/>
</dbReference>
<evidence type="ECO:0008006" key="3">
    <source>
        <dbReference type="Google" id="ProtNLM"/>
    </source>
</evidence>
<sequence length="254" mass="28296">MAFKPRAELFTRLKSIFENASSNPQNPWYILTAVSFSASNEPQAVAKLFKHVLAETDQNHEKRLLLARKFREAVFKAGLTSGYSKSINSIIALHDVTPPDLVDTKPMRKVYTSMEDNAERGRVFFRNTYGDTADTVQNLLDTVYPDLGSSNPFEPLDLLEFTMPNSTTGFFSNAIGYGFTYGFNDILSPLETSYVLIASLITADTPRQINWHLDGARRNGATLAEVKAVRQIVIEAAQAAGVHWKNSVPEVKET</sequence>
<organism evidence="1 2">
    <name type="scientific">Collybiopsis luxurians FD-317 M1</name>
    <dbReference type="NCBI Taxonomy" id="944289"/>
    <lineage>
        <taxon>Eukaryota</taxon>
        <taxon>Fungi</taxon>
        <taxon>Dikarya</taxon>
        <taxon>Basidiomycota</taxon>
        <taxon>Agaricomycotina</taxon>
        <taxon>Agaricomycetes</taxon>
        <taxon>Agaricomycetidae</taxon>
        <taxon>Agaricales</taxon>
        <taxon>Marasmiineae</taxon>
        <taxon>Omphalotaceae</taxon>
        <taxon>Collybiopsis</taxon>
        <taxon>Collybiopsis luxurians</taxon>
    </lineage>
</organism>
<dbReference type="InterPro" id="IPR052999">
    <property type="entry name" value="PTS1_Protein"/>
</dbReference>
<dbReference type="HOGENOM" id="CLU_065389_3_1_1"/>
<evidence type="ECO:0000313" key="1">
    <source>
        <dbReference type="EMBL" id="KIK54547.1"/>
    </source>
</evidence>
<name>A0A0D0C9B6_9AGAR</name>
<dbReference type="PANTHER" id="PTHR28180:SF2">
    <property type="entry name" value="PEROXISOMAL PROTEIN 2"/>
    <property type="match status" value="1"/>
</dbReference>
<dbReference type="Proteomes" id="UP000053593">
    <property type="component" value="Unassembled WGS sequence"/>
</dbReference>
<gene>
    <name evidence="1" type="ORF">GYMLUDRAFT_63144</name>
</gene>
<dbReference type="SUPFAM" id="SSF69118">
    <property type="entry name" value="AhpD-like"/>
    <property type="match status" value="1"/>
</dbReference>
<dbReference type="Gene3D" id="1.20.1290.10">
    <property type="entry name" value="AhpD-like"/>
    <property type="match status" value="1"/>
</dbReference>
<proteinExistence type="predicted"/>
<dbReference type="PANTHER" id="PTHR28180">
    <property type="entry name" value="CONSERVED MITOCHONDRIAL PROTEIN-RELATED"/>
    <property type="match status" value="1"/>
</dbReference>
<dbReference type="AlphaFoldDB" id="A0A0D0C9B6"/>
<reference evidence="1 2" key="1">
    <citation type="submission" date="2014-04" db="EMBL/GenBank/DDBJ databases">
        <title>Evolutionary Origins and Diversification of the Mycorrhizal Mutualists.</title>
        <authorList>
            <consortium name="DOE Joint Genome Institute"/>
            <consortium name="Mycorrhizal Genomics Consortium"/>
            <person name="Kohler A."/>
            <person name="Kuo A."/>
            <person name="Nagy L.G."/>
            <person name="Floudas D."/>
            <person name="Copeland A."/>
            <person name="Barry K.W."/>
            <person name="Cichocki N."/>
            <person name="Veneault-Fourrey C."/>
            <person name="LaButti K."/>
            <person name="Lindquist E.A."/>
            <person name="Lipzen A."/>
            <person name="Lundell T."/>
            <person name="Morin E."/>
            <person name="Murat C."/>
            <person name="Riley R."/>
            <person name="Ohm R."/>
            <person name="Sun H."/>
            <person name="Tunlid A."/>
            <person name="Henrissat B."/>
            <person name="Grigoriev I.V."/>
            <person name="Hibbett D.S."/>
            <person name="Martin F."/>
        </authorList>
    </citation>
    <scope>NUCLEOTIDE SEQUENCE [LARGE SCALE GENOMIC DNA]</scope>
    <source>
        <strain evidence="1 2">FD-317 M1</strain>
    </source>
</reference>
<dbReference type="InterPro" id="IPR029032">
    <property type="entry name" value="AhpD-like"/>
</dbReference>
<protein>
    <recommendedName>
        <fullName evidence="3">Carboxymuconolactone decarboxylase-like domain-containing protein</fullName>
    </recommendedName>
</protein>
<evidence type="ECO:0000313" key="2">
    <source>
        <dbReference type="Proteomes" id="UP000053593"/>
    </source>
</evidence>
<accession>A0A0D0C9B6</accession>